<comment type="function">
    <text evidence="9">Part of the tripartite ATP-independent periplasmic (TRAP) transport system.</text>
</comment>
<keyword evidence="5 9" id="KW-0812">Transmembrane</keyword>
<evidence type="ECO:0000256" key="4">
    <source>
        <dbReference type="ARBA" id="ARBA00022519"/>
    </source>
</evidence>
<dbReference type="RefSeq" id="WP_340328338.1">
    <property type="nucleotide sequence ID" value="NZ_JAZHOF010000002.1"/>
</dbReference>
<evidence type="ECO:0000259" key="11">
    <source>
        <dbReference type="Pfam" id="PF04290"/>
    </source>
</evidence>
<feature type="transmembrane region" description="Helical" evidence="9">
    <location>
        <begin position="54"/>
        <end position="71"/>
    </location>
</feature>
<feature type="transmembrane region" description="Helical" evidence="9">
    <location>
        <begin position="21"/>
        <end position="42"/>
    </location>
</feature>
<dbReference type="GO" id="GO:0015740">
    <property type="term" value="P:C4-dicarboxylate transport"/>
    <property type="evidence" value="ECO:0007669"/>
    <property type="project" value="TreeGrafter"/>
</dbReference>
<evidence type="ECO:0000256" key="1">
    <source>
        <dbReference type="ARBA" id="ARBA00004429"/>
    </source>
</evidence>
<evidence type="ECO:0000313" key="13">
    <source>
        <dbReference type="Proteomes" id="UP001378188"/>
    </source>
</evidence>
<proteinExistence type="inferred from homology"/>
<name>A0AAW9RSY3_9HYPH</name>
<feature type="transmembrane region" description="Helical" evidence="9">
    <location>
        <begin position="92"/>
        <end position="111"/>
    </location>
</feature>
<feature type="region of interest" description="Disordered" evidence="10">
    <location>
        <begin position="163"/>
        <end position="182"/>
    </location>
</feature>
<evidence type="ECO:0000313" key="12">
    <source>
        <dbReference type="EMBL" id="MEJ8570591.1"/>
    </source>
</evidence>
<keyword evidence="13" id="KW-1185">Reference proteome</keyword>
<evidence type="ECO:0000256" key="8">
    <source>
        <dbReference type="ARBA" id="ARBA00038436"/>
    </source>
</evidence>
<dbReference type="AlphaFoldDB" id="A0AAW9RSY3"/>
<dbReference type="GO" id="GO:0005886">
    <property type="term" value="C:plasma membrane"/>
    <property type="evidence" value="ECO:0007669"/>
    <property type="project" value="UniProtKB-SubCell"/>
</dbReference>
<dbReference type="Pfam" id="PF04290">
    <property type="entry name" value="DctQ"/>
    <property type="match status" value="1"/>
</dbReference>
<keyword evidence="3" id="KW-1003">Cell membrane</keyword>
<evidence type="ECO:0000256" key="5">
    <source>
        <dbReference type="ARBA" id="ARBA00022692"/>
    </source>
</evidence>
<organism evidence="12 13">
    <name type="scientific">Microbaculum marinum</name>
    <dbReference type="NCBI Taxonomy" id="1764581"/>
    <lineage>
        <taxon>Bacteria</taxon>
        <taxon>Pseudomonadati</taxon>
        <taxon>Pseudomonadota</taxon>
        <taxon>Alphaproteobacteria</taxon>
        <taxon>Hyphomicrobiales</taxon>
        <taxon>Tepidamorphaceae</taxon>
        <taxon>Microbaculum</taxon>
    </lineage>
</organism>
<comment type="caution">
    <text evidence="12">The sequence shown here is derived from an EMBL/GenBank/DDBJ whole genome shotgun (WGS) entry which is preliminary data.</text>
</comment>
<dbReference type="PANTHER" id="PTHR35011:SF11">
    <property type="entry name" value="TRAP TRANSPORTER SMALL PERMEASE PROTEIN"/>
    <property type="match status" value="1"/>
</dbReference>
<dbReference type="GO" id="GO:0022857">
    <property type="term" value="F:transmembrane transporter activity"/>
    <property type="evidence" value="ECO:0007669"/>
    <property type="project" value="UniProtKB-UniRule"/>
</dbReference>
<dbReference type="EMBL" id="JAZHOF010000002">
    <property type="protein sequence ID" value="MEJ8570591.1"/>
    <property type="molecule type" value="Genomic_DNA"/>
</dbReference>
<evidence type="ECO:0000256" key="3">
    <source>
        <dbReference type="ARBA" id="ARBA00022475"/>
    </source>
</evidence>
<evidence type="ECO:0000256" key="9">
    <source>
        <dbReference type="RuleBase" id="RU369079"/>
    </source>
</evidence>
<sequence>MQANALRLADWLTRITESIGALLMLGIVVMNVLQVFFRYVLFDPLGWTEEAMRYSVAWMTFIVAGAVLYSGEQLSIDLLGGILPPRIRRLQSILVLLLISLFCFILVAYGWPQAVRNMKQVSPVAQIPMIVPYFSVVAGGALMLVKAICLIIADPERVHGNLGAGDLEPTGQEGGPKGGSSA</sequence>
<keyword evidence="2 9" id="KW-0813">Transport</keyword>
<dbReference type="InterPro" id="IPR055348">
    <property type="entry name" value="DctQ"/>
</dbReference>
<keyword evidence="7 9" id="KW-0472">Membrane</keyword>
<feature type="domain" description="Tripartite ATP-independent periplasmic transporters DctQ component" evidence="11">
    <location>
        <begin position="27"/>
        <end position="152"/>
    </location>
</feature>
<feature type="compositionally biased region" description="Gly residues" evidence="10">
    <location>
        <begin position="172"/>
        <end position="182"/>
    </location>
</feature>
<dbReference type="PANTHER" id="PTHR35011">
    <property type="entry name" value="2,3-DIKETO-L-GULONATE TRAP TRANSPORTER SMALL PERMEASE PROTEIN YIAM"/>
    <property type="match status" value="1"/>
</dbReference>
<dbReference type="Proteomes" id="UP001378188">
    <property type="component" value="Unassembled WGS sequence"/>
</dbReference>
<evidence type="ECO:0000256" key="2">
    <source>
        <dbReference type="ARBA" id="ARBA00022448"/>
    </source>
</evidence>
<keyword evidence="6 9" id="KW-1133">Transmembrane helix</keyword>
<keyword evidence="4 9" id="KW-0997">Cell inner membrane</keyword>
<gene>
    <name evidence="12" type="ORF">V3328_03855</name>
</gene>
<evidence type="ECO:0000256" key="7">
    <source>
        <dbReference type="ARBA" id="ARBA00023136"/>
    </source>
</evidence>
<comment type="subcellular location">
    <subcellularLocation>
        <location evidence="1 9">Cell inner membrane</location>
        <topology evidence="1 9">Multi-pass membrane protein</topology>
    </subcellularLocation>
</comment>
<evidence type="ECO:0000256" key="10">
    <source>
        <dbReference type="SAM" id="MobiDB-lite"/>
    </source>
</evidence>
<accession>A0AAW9RSY3</accession>
<dbReference type="InterPro" id="IPR007387">
    <property type="entry name" value="TRAP_DctQ"/>
</dbReference>
<reference evidence="12 13" key="1">
    <citation type="submission" date="2024-02" db="EMBL/GenBank/DDBJ databases">
        <title>Genome analysis and characterization of Microbaculum marinisediminis sp. nov., isolated from marine sediment.</title>
        <authorList>
            <person name="Du Z.-J."/>
            <person name="Ye Y.-Q."/>
            <person name="Zhang Z.-R."/>
            <person name="Yuan S.-M."/>
            <person name="Zhang X.-Y."/>
        </authorList>
    </citation>
    <scope>NUCLEOTIDE SEQUENCE [LARGE SCALE GENOMIC DNA]</scope>
    <source>
        <strain evidence="12 13">SDUM1044001</strain>
    </source>
</reference>
<comment type="subunit">
    <text evidence="9">The complex comprises the extracytoplasmic solute receptor protein and the two transmembrane proteins.</text>
</comment>
<protein>
    <recommendedName>
        <fullName evidence="9">TRAP transporter small permease protein</fullName>
    </recommendedName>
</protein>
<evidence type="ECO:0000256" key="6">
    <source>
        <dbReference type="ARBA" id="ARBA00022989"/>
    </source>
</evidence>
<comment type="similarity">
    <text evidence="8 9">Belongs to the TRAP transporter small permease family.</text>
</comment>
<feature type="transmembrane region" description="Helical" evidence="9">
    <location>
        <begin position="131"/>
        <end position="153"/>
    </location>
</feature>